<comment type="subunit">
    <text evidence="7 8">Homodimer.</text>
</comment>
<dbReference type="GO" id="GO:0019563">
    <property type="term" value="P:glycerol catabolic process"/>
    <property type="evidence" value="ECO:0007669"/>
    <property type="project" value="TreeGrafter"/>
</dbReference>
<feature type="active site" description="Electrophile" evidence="7">
    <location>
        <position position="83"/>
    </location>
</feature>
<proteinExistence type="inferred from homology"/>
<dbReference type="Pfam" id="PF00121">
    <property type="entry name" value="TIM"/>
    <property type="match status" value="1"/>
</dbReference>
<dbReference type="EMBL" id="DSIY01000026">
    <property type="protein sequence ID" value="HEG90034.1"/>
    <property type="molecule type" value="Genomic_DNA"/>
</dbReference>
<dbReference type="SUPFAM" id="SSF51351">
    <property type="entry name" value="Triosephosphate isomerase (TIM)"/>
    <property type="match status" value="1"/>
</dbReference>
<dbReference type="EC" id="5.3.1.1" evidence="7 8"/>
<comment type="caution">
    <text evidence="7">Lacks conserved residue(s) required for the propagation of feature annotation.</text>
</comment>
<comment type="catalytic activity">
    <reaction evidence="7 8">
        <text>D-glyceraldehyde 3-phosphate = dihydroxyacetone phosphate</text>
        <dbReference type="Rhea" id="RHEA:18585"/>
        <dbReference type="ChEBI" id="CHEBI:57642"/>
        <dbReference type="ChEBI" id="CHEBI:59776"/>
        <dbReference type="EC" id="5.3.1.1"/>
    </reaction>
</comment>
<comment type="pathway">
    <text evidence="1 7 8">Carbohydrate degradation; glycolysis; D-glyceraldehyde 3-phosphate from glycerone phosphate: step 1/1.</text>
</comment>
<dbReference type="Gene3D" id="3.20.20.70">
    <property type="entry name" value="Aldolase class I"/>
    <property type="match status" value="1"/>
</dbReference>
<dbReference type="CDD" id="cd00311">
    <property type="entry name" value="TIM"/>
    <property type="match status" value="1"/>
</dbReference>
<dbReference type="UniPathway" id="UPA00109">
    <property type="reaction ID" value="UER00189"/>
</dbReference>
<dbReference type="GO" id="GO:0006096">
    <property type="term" value="P:glycolytic process"/>
    <property type="evidence" value="ECO:0007669"/>
    <property type="project" value="UniProtKB-UniRule"/>
</dbReference>
<dbReference type="InterPro" id="IPR000652">
    <property type="entry name" value="Triosephosphate_isomerase"/>
</dbReference>
<feature type="binding site" evidence="7">
    <location>
        <position position="161"/>
    </location>
    <ligand>
        <name>substrate</name>
    </ligand>
</feature>
<feature type="binding site" evidence="7">
    <location>
        <begin position="222"/>
        <end position="223"/>
    </location>
    <ligand>
        <name>substrate</name>
    </ligand>
</feature>
<reference evidence="9" key="1">
    <citation type="journal article" date="2020" name="mSystems">
        <title>Genome- and Community-Level Interaction Insights into Carbon Utilization and Element Cycling Functions of Hydrothermarchaeota in Hydrothermal Sediment.</title>
        <authorList>
            <person name="Zhou Z."/>
            <person name="Liu Y."/>
            <person name="Xu W."/>
            <person name="Pan J."/>
            <person name="Luo Z.H."/>
            <person name="Li M."/>
        </authorList>
    </citation>
    <scope>NUCLEOTIDE SEQUENCE [LARGE SCALE GENOMIC DNA]</scope>
    <source>
        <strain evidence="9">SpSt-210</strain>
    </source>
</reference>
<evidence type="ECO:0000256" key="5">
    <source>
        <dbReference type="ARBA" id="ARBA00023152"/>
    </source>
</evidence>
<feature type="active site" description="Proton acceptor" evidence="7">
    <location>
        <position position="155"/>
    </location>
</feature>
<evidence type="ECO:0000256" key="1">
    <source>
        <dbReference type="ARBA" id="ARBA00004680"/>
    </source>
</evidence>
<feature type="binding site" evidence="7">
    <location>
        <position position="201"/>
    </location>
    <ligand>
        <name>substrate</name>
    </ligand>
</feature>
<keyword evidence="5 7" id="KW-0324">Glycolysis</keyword>
<name>A0A831TD49_9BACT</name>
<dbReference type="InterPro" id="IPR035990">
    <property type="entry name" value="TIM_sf"/>
</dbReference>
<accession>A0A831TD49</accession>
<sequence>MHTTYDEAVSLAEAYRERLAQLEGVECALIPPYPWIVPLAEKLEGSTLVLGAQNCATIDQGALTGEVSARMLAPFCRYVIVGHSERRHQLGESDEMVAAKLQAAVRNGLSPILCVGELLAERDQGLAERVVERQLGSALEALEAAHLTRLVIAYEPVWAIGTGRPATPSDAQAMAACIREWIAQRFGSDLAATVRIQYGGSVNAGNAADFLQLPDIDGALVGGASLDVEQFCEIVRVARELARATNWSTAQN</sequence>
<evidence type="ECO:0000256" key="7">
    <source>
        <dbReference type="HAMAP-Rule" id="MF_00147"/>
    </source>
</evidence>
<evidence type="ECO:0000256" key="8">
    <source>
        <dbReference type="RuleBase" id="RU363013"/>
    </source>
</evidence>
<dbReference type="PANTHER" id="PTHR21139:SF42">
    <property type="entry name" value="TRIOSEPHOSPHATE ISOMERASE"/>
    <property type="match status" value="1"/>
</dbReference>
<keyword evidence="3 7" id="KW-0312">Gluconeogenesis</keyword>
<evidence type="ECO:0000256" key="6">
    <source>
        <dbReference type="ARBA" id="ARBA00023235"/>
    </source>
</evidence>
<keyword evidence="6 7" id="KW-0413">Isomerase</keyword>
<gene>
    <name evidence="7" type="primary">tpiA</name>
    <name evidence="9" type="ORF">ENP34_01100</name>
</gene>
<evidence type="ECO:0000256" key="4">
    <source>
        <dbReference type="ARBA" id="ARBA00022490"/>
    </source>
</evidence>
<dbReference type="InterPro" id="IPR020861">
    <property type="entry name" value="Triosephosphate_isomerase_AS"/>
</dbReference>
<dbReference type="NCBIfam" id="TIGR00419">
    <property type="entry name" value="tim"/>
    <property type="match status" value="1"/>
</dbReference>
<evidence type="ECO:0000313" key="9">
    <source>
        <dbReference type="EMBL" id="HEG90034.1"/>
    </source>
</evidence>
<dbReference type="FunFam" id="3.20.20.70:FF:000016">
    <property type="entry name" value="Triosephosphate isomerase"/>
    <property type="match status" value="1"/>
</dbReference>
<dbReference type="PROSITE" id="PS51440">
    <property type="entry name" value="TIM_2"/>
    <property type="match status" value="1"/>
</dbReference>
<comment type="subcellular location">
    <subcellularLocation>
        <location evidence="7 8">Cytoplasm</location>
    </subcellularLocation>
</comment>
<dbReference type="InterPro" id="IPR013785">
    <property type="entry name" value="Aldolase_TIM"/>
</dbReference>
<dbReference type="HAMAP" id="MF_00147_B">
    <property type="entry name" value="TIM_B"/>
    <property type="match status" value="1"/>
</dbReference>
<comment type="caution">
    <text evidence="9">The sequence shown here is derived from an EMBL/GenBank/DDBJ whole genome shotgun (WGS) entry which is preliminary data.</text>
</comment>
<dbReference type="GO" id="GO:0006094">
    <property type="term" value="P:gluconeogenesis"/>
    <property type="evidence" value="ECO:0007669"/>
    <property type="project" value="UniProtKB-UniRule"/>
</dbReference>
<evidence type="ECO:0000256" key="2">
    <source>
        <dbReference type="ARBA" id="ARBA00007422"/>
    </source>
</evidence>
<dbReference type="PANTHER" id="PTHR21139">
    <property type="entry name" value="TRIOSEPHOSPHATE ISOMERASE"/>
    <property type="match status" value="1"/>
</dbReference>
<comment type="similarity">
    <text evidence="2 7 8">Belongs to the triosephosphate isomerase family.</text>
</comment>
<dbReference type="GO" id="GO:0004807">
    <property type="term" value="F:triose-phosphate isomerase activity"/>
    <property type="evidence" value="ECO:0007669"/>
    <property type="project" value="UniProtKB-UniRule"/>
</dbReference>
<dbReference type="PROSITE" id="PS00171">
    <property type="entry name" value="TIM_1"/>
    <property type="match status" value="1"/>
</dbReference>
<protein>
    <recommendedName>
        <fullName evidence="7 8">Triosephosphate isomerase</fullName>
        <shortName evidence="7">TIM</shortName>
        <shortName evidence="7">TPI</shortName>
        <ecNumber evidence="7 8">5.3.1.1</ecNumber>
    </recommendedName>
    <alternativeName>
        <fullName evidence="7">Triose-phosphate isomerase</fullName>
    </alternativeName>
</protein>
<comment type="pathway">
    <text evidence="7 8">Carbohydrate biosynthesis; gluconeogenesis.</text>
</comment>
<organism evidence="9">
    <name type="scientific">Thermorudis peleae</name>
    <dbReference type="NCBI Taxonomy" id="1382356"/>
    <lineage>
        <taxon>Bacteria</taxon>
        <taxon>Pseudomonadati</taxon>
        <taxon>Thermomicrobiota</taxon>
        <taxon>Thermomicrobia</taxon>
        <taxon>Thermomicrobia incertae sedis</taxon>
        <taxon>Thermorudis</taxon>
    </lineage>
</organism>
<dbReference type="GO" id="GO:0046166">
    <property type="term" value="P:glyceraldehyde-3-phosphate biosynthetic process"/>
    <property type="evidence" value="ECO:0007669"/>
    <property type="project" value="TreeGrafter"/>
</dbReference>
<dbReference type="GO" id="GO:0005829">
    <property type="term" value="C:cytosol"/>
    <property type="evidence" value="ECO:0007669"/>
    <property type="project" value="TreeGrafter"/>
</dbReference>
<dbReference type="AlphaFoldDB" id="A0A831TD49"/>
<evidence type="ECO:0000256" key="3">
    <source>
        <dbReference type="ARBA" id="ARBA00022432"/>
    </source>
</evidence>
<dbReference type="UniPathway" id="UPA00138"/>
<comment type="function">
    <text evidence="7">Involved in the gluconeogenesis. Catalyzes stereospecifically the conversion of dihydroxyacetone phosphate (DHAP) to D-glyceraldehyde-3-phosphate (G3P).</text>
</comment>
<keyword evidence="4 7" id="KW-0963">Cytoplasm</keyword>
<dbReference type="InterPro" id="IPR022896">
    <property type="entry name" value="TrioseP_Isoase_bac/euk"/>
</dbReference>